<gene>
    <name evidence="2" type="ORF">GCM10007088_08470</name>
</gene>
<name>A0ABQ2H8F6_9PORP</name>
<evidence type="ECO:0000256" key="1">
    <source>
        <dbReference type="SAM" id="MobiDB-lite"/>
    </source>
</evidence>
<comment type="caution">
    <text evidence="2">The sequence shown here is derived from an EMBL/GenBank/DDBJ whole genome shotgun (WGS) entry which is preliminary data.</text>
</comment>
<dbReference type="Proteomes" id="UP000653477">
    <property type="component" value="Unassembled WGS sequence"/>
</dbReference>
<protein>
    <recommendedName>
        <fullName evidence="4">Lipoprotein</fullName>
    </recommendedName>
</protein>
<proteinExistence type="predicted"/>
<dbReference type="RefSeq" id="WP_188807882.1">
    <property type="nucleotide sequence ID" value="NZ_BMPU01000002.1"/>
</dbReference>
<dbReference type="Gene3D" id="2.130.10.10">
    <property type="entry name" value="YVTN repeat-like/Quinoprotein amine dehydrogenase"/>
    <property type="match status" value="1"/>
</dbReference>
<feature type="region of interest" description="Disordered" evidence="1">
    <location>
        <begin position="21"/>
        <end position="47"/>
    </location>
</feature>
<keyword evidence="3" id="KW-1185">Reference proteome</keyword>
<evidence type="ECO:0000313" key="2">
    <source>
        <dbReference type="EMBL" id="GGM52106.1"/>
    </source>
</evidence>
<dbReference type="SUPFAM" id="SSF50969">
    <property type="entry name" value="YVTN repeat-like/Quinoprotein amine dehydrogenase"/>
    <property type="match status" value="1"/>
</dbReference>
<accession>A0ABQ2H8F6</accession>
<evidence type="ECO:0000313" key="3">
    <source>
        <dbReference type="Proteomes" id="UP000653477"/>
    </source>
</evidence>
<organism evidence="2 3">
    <name type="scientific">Porphyromonas pasteri</name>
    <dbReference type="NCBI Taxonomy" id="1583331"/>
    <lineage>
        <taxon>Bacteria</taxon>
        <taxon>Pseudomonadati</taxon>
        <taxon>Bacteroidota</taxon>
        <taxon>Bacteroidia</taxon>
        <taxon>Bacteroidales</taxon>
        <taxon>Porphyromonadaceae</taxon>
        <taxon>Porphyromonas</taxon>
    </lineage>
</organism>
<evidence type="ECO:0008006" key="4">
    <source>
        <dbReference type="Google" id="ProtNLM"/>
    </source>
</evidence>
<sequence>MNYRIYSVALALSLLTACGDKPTPLPQPTPTPTPTPTPVPTPTPEPTPPAYKDYEGYTLIFNQGLASVLTSQPDGVGVASSLSLLDREAKTLLPVFSDKATPLNKEYDGQGYLCEGTLSEAGDYLAYLAKYDFTDDSEHASRLLLFDRRTMRLTKNLRITQPDGDEWVRHSFTFDDGTTYLSFDKKHFYRLDPETGKMTALTGIFGYPTGAASWQDKGYFFVRYESAAFAFDKGSTAARKVPIALSGAQIKDIFRMGAQVILRDTANRYYLFDLAAEKLLAVFTLSEPIGRSVTIDPATHHIYYSGGTPNLNGAEAKERSVYTATIDTSRPASEVQGLTSQLLYTIAGRTEADNRQGFKMQVGYLPDLKALMVSYLDQGRSGPLLHDLTKLLLLQLPTTPSESVKELRTFDLHYASDISLLSVIRPRPTK</sequence>
<reference evidence="3" key="1">
    <citation type="journal article" date="2019" name="Int. J. Syst. Evol. Microbiol.">
        <title>The Global Catalogue of Microorganisms (GCM) 10K type strain sequencing project: providing services to taxonomists for standard genome sequencing and annotation.</title>
        <authorList>
            <consortium name="The Broad Institute Genomics Platform"/>
            <consortium name="The Broad Institute Genome Sequencing Center for Infectious Disease"/>
            <person name="Wu L."/>
            <person name="Ma J."/>
        </authorList>
    </citation>
    <scope>NUCLEOTIDE SEQUENCE [LARGE SCALE GENOMIC DNA]</scope>
    <source>
        <strain evidence="3">JCM 30531</strain>
    </source>
</reference>
<dbReference type="InterPro" id="IPR015943">
    <property type="entry name" value="WD40/YVTN_repeat-like_dom_sf"/>
</dbReference>
<dbReference type="EMBL" id="BMPU01000002">
    <property type="protein sequence ID" value="GGM52106.1"/>
    <property type="molecule type" value="Genomic_DNA"/>
</dbReference>
<dbReference type="PROSITE" id="PS51257">
    <property type="entry name" value="PROKAR_LIPOPROTEIN"/>
    <property type="match status" value="1"/>
</dbReference>
<dbReference type="InterPro" id="IPR011044">
    <property type="entry name" value="Quino_amine_DH_bsu"/>
</dbReference>
<feature type="compositionally biased region" description="Pro residues" evidence="1">
    <location>
        <begin position="23"/>
        <end position="47"/>
    </location>
</feature>